<dbReference type="CDD" id="cd01948">
    <property type="entry name" value="EAL"/>
    <property type="match status" value="1"/>
</dbReference>
<dbReference type="InterPro" id="IPR001633">
    <property type="entry name" value="EAL_dom"/>
</dbReference>
<gene>
    <name evidence="12" type="ORF">HNQ72_002203</name>
</gene>
<dbReference type="InterPro" id="IPR050706">
    <property type="entry name" value="Cyclic-di-GMP_PDE-like"/>
</dbReference>
<evidence type="ECO:0000256" key="5">
    <source>
        <dbReference type="ARBA" id="ARBA00022692"/>
    </source>
</evidence>
<dbReference type="EMBL" id="JACHEG010000002">
    <property type="protein sequence ID" value="MBB6162385.1"/>
    <property type="molecule type" value="Genomic_DNA"/>
</dbReference>
<dbReference type="Pfam" id="PF00563">
    <property type="entry name" value="EAL"/>
    <property type="match status" value="1"/>
</dbReference>
<dbReference type="InterPro" id="IPR035919">
    <property type="entry name" value="EAL_sf"/>
</dbReference>
<evidence type="ECO:0000256" key="7">
    <source>
        <dbReference type="ARBA" id="ARBA00022989"/>
    </source>
</evidence>
<dbReference type="Gene3D" id="3.20.20.450">
    <property type="entry name" value="EAL domain"/>
    <property type="match status" value="1"/>
</dbReference>
<accession>A0A7X0CZI4</accession>
<sequence>MKRSRVIAEAILLAFVGVLLPLSAAIYAAWALSVNTEKGRLELVASQAAARTHLSILNTAAMLRELDNQKLAPCSDAHIGEMRRLSINGRMIEEIGYIDDGLLRCTSWGQTTKRIAKLPPDFMSGDDIETWVAVPPLVSGADPLTVVQVGKHNALIDPVRPIDLLSDNRILVTIVAPNGRVAAMLNDLDTQMALSLAKQGKSGVNDDYVYGVATDAGWTAIAVGHREELIAQFRSQLWVFLLFGGFASIFIVAMIMRQSRKRLSPLSELQIAVRKREFIVHYQPIVELATGNCVGAEALVRWKRPDGSLVRPDLFIPLAEQSGLIQPITDQVIDAVARDLNELLVQYRSVHVTINVCAEDIKSGRILEAVAARIGRTGIENRQIWLEATERGLLDIEEASRTIEEARTRGHKVAIDDFGTGYSSLQYLQNLPLDTLKIDKSFINTINRQSATSSVVPHIIDMAKALNLSVVAEGVETVEQAEYLIEHGVEYGQGWHYGKPMPADIFIAYLYENMKRRRADVIPLRRLNG</sequence>
<proteinExistence type="predicted"/>
<evidence type="ECO:0000256" key="3">
    <source>
        <dbReference type="ARBA" id="ARBA00022475"/>
    </source>
</evidence>
<dbReference type="EC" id="3.1.4.52" evidence="2"/>
<dbReference type="AlphaFoldDB" id="A0A7X0CZI4"/>
<dbReference type="PROSITE" id="PS50883">
    <property type="entry name" value="EAL"/>
    <property type="match status" value="1"/>
</dbReference>
<keyword evidence="13" id="KW-1185">Reference proteome</keyword>
<evidence type="ECO:0000256" key="1">
    <source>
        <dbReference type="ARBA" id="ARBA00004651"/>
    </source>
</evidence>
<evidence type="ECO:0000256" key="4">
    <source>
        <dbReference type="ARBA" id="ARBA00022636"/>
    </source>
</evidence>
<comment type="subcellular location">
    <subcellularLocation>
        <location evidence="1">Cell membrane</location>
        <topology evidence="1">Multi-pass membrane protein</topology>
    </subcellularLocation>
</comment>
<keyword evidence="3" id="KW-1003">Cell membrane</keyword>
<keyword evidence="5 10" id="KW-0812">Transmembrane</keyword>
<dbReference type="GO" id="GO:0005886">
    <property type="term" value="C:plasma membrane"/>
    <property type="evidence" value="ECO:0007669"/>
    <property type="project" value="UniProtKB-SubCell"/>
</dbReference>
<protein>
    <recommendedName>
        <fullName evidence="2">cyclic-guanylate-specific phosphodiesterase</fullName>
        <ecNumber evidence="2">3.1.4.52</ecNumber>
    </recommendedName>
</protein>
<evidence type="ECO:0000256" key="6">
    <source>
        <dbReference type="ARBA" id="ARBA00022801"/>
    </source>
</evidence>
<comment type="catalytic activity">
    <reaction evidence="9">
        <text>3',3'-c-di-GMP + H2O = 5'-phosphoguanylyl(3'-&gt;5')guanosine + H(+)</text>
        <dbReference type="Rhea" id="RHEA:24902"/>
        <dbReference type="ChEBI" id="CHEBI:15377"/>
        <dbReference type="ChEBI" id="CHEBI:15378"/>
        <dbReference type="ChEBI" id="CHEBI:58754"/>
        <dbReference type="ChEBI" id="CHEBI:58805"/>
        <dbReference type="EC" id="3.1.4.52"/>
    </reaction>
</comment>
<keyword evidence="4" id="KW-0973">c-di-GMP</keyword>
<keyword evidence="8 10" id="KW-0472">Membrane</keyword>
<evidence type="ECO:0000256" key="2">
    <source>
        <dbReference type="ARBA" id="ARBA00012282"/>
    </source>
</evidence>
<organism evidence="12 13">
    <name type="scientific">Rhizobium wenxiniae</name>
    <dbReference type="NCBI Taxonomy" id="1737357"/>
    <lineage>
        <taxon>Bacteria</taxon>
        <taxon>Pseudomonadati</taxon>
        <taxon>Pseudomonadota</taxon>
        <taxon>Alphaproteobacteria</taxon>
        <taxon>Hyphomicrobiales</taxon>
        <taxon>Rhizobiaceae</taxon>
        <taxon>Rhizobium/Agrobacterium group</taxon>
        <taxon>Rhizobium</taxon>
    </lineage>
</organism>
<feature type="transmembrane region" description="Helical" evidence="10">
    <location>
        <begin position="237"/>
        <end position="256"/>
    </location>
</feature>
<dbReference type="PANTHER" id="PTHR33121">
    <property type="entry name" value="CYCLIC DI-GMP PHOSPHODIESTERASE PDEF"/>
    <property type="match status" value="1"/>
</dbReference>
<dbReference type="SMART" id="SM00052">
    <property type="entry name" value="EAL"/>
    <property type="match status" value="1"/>
</dbReference>
<dbReference type="InterPro" id="IPR024744">
    <property type="entry name" value="CSS-motif_dom"/>
</dbReference>
<keyword evidence="7 10" id="KW-1133">Transmembrane helix</keyword>
<evidence type="ECO:0000256" key="9">
    <source>
        <dbReference type="ARBA" id="ARBA00034290"/>
    </source>
</evidence>
<keyword evidence="6" id="KW-0378">Hydrolase</keyword>
<dbReference type="PANTHER" id="PTHR33121:SF79">
    <property type="entry name" value="CYCLIC DI-GMP PHOSPHODIESTERASE PDED-RELATED"/>
    <property type="match status" value="1"/>
</dbReference>
<evidence type="ECO:0000313" key="12">
    <source>
        <dbReference type="EMBL" id="MBB6162385.1"/>
    </source>
</evidence>
<dbReference type="SUPFAM" id="SSF141868">
    <property type="entry name" value="EAL domain-like"/>
    <property type="match status" value="1"/>
</dbReference>
<name>A0A7X0CZI4_9HYPH</name>
<reference evidence="12 13" key="1">
    <citation type="submission" date="2020-08" db="EMBL/GenBank/DDBJ databases">
        <title>Genomic Encyclopedia of Type Strains, Phase IV (KMG-IV): sequencing the most valuable type-strain genomes for metagenomic binning, comparative biology and taxonomic classification.</title>
        <authorList>
            <person name="Goeker M."/>
        </authorList>
    </citation>
    <scope>NUCLEOTIDE SEQUENCE [LARGE SCALE GENOMIC DNA]</scope>
    <source>
        <strain evidence="12 13">DSM 100734</strain>
    </source>
</reference>
<dbReference type="Proteomes" id="UP000547879">
    <property type="component" value="Unassembled WGS sequence"/>
</dbReference>
<evidence type="ECO:0000256" key="8">
    <source>
        <dbReference type="ARBA" id="ARBA00023136"/>
    </source>
</evidence>
<evidence type="ECO:0000259" key="11">
    <source>
        <dbReference type="PROSITE" id="PS50883"/>
    </source>
</evidence>
<feature type="domain" description="EAL" evidence="11">
    <location>
        <begin position="262"/>
        <end position="514"/>
    </location>
</feature>
<dbReference type="Pfam" id="PF12792">
    <property type="entry name" value="CSS-motif"/>
    <property type="match status" value="1"/>
</dbReference>
<dbReference type="GO" id="GO:0071111">
    <property type="term" value="F:cyclic-guanylate-specific phosphodiesterase activity"/>
    <property type="evidence" value="ECO:0007669"/>
    <property type="project" value="UniProtKB-EC"/>
</dbReference>
<evidence type="ECO:0000256" key="10">
    <source>
        <dbReference type="SAM" id="Phobius"/>
    </source>
</evidence>
<comment type="caution">
    <text evidence="12">The sequence shown here is derived from an EMBL/GenBank/DDBJ whole genome shotgun (WGS) entry which is preliminary data.</text>
</comment>
<evidence type="ECO:0000313" key="13">
    <source>
        <dbReference type="Proteomes" id="UP000547879"/>
    </source>
</evidence>